<sequence>MLHQEERVPKGYSLVTQPAEGKLHLRSDSNLTKACDFTFEAIRPNVFRTTFVSEDHPLPPFPSVRLPSIDTAGTATTTTTSNTSSKQVTLENSQAGTRATVDFTHTPVVTIRLKGKTIHQDLPLRSYALDGPGASHYSAYRKGTLHVGLGEKAAPMDLSGRGFQITASDTFGYDAHRTDPLYKHLPLLINVLPPGVDGSGGGAAVALLSASHARAAWAVGSEIDGLWGHFKAYRQARGGLDEYTIVGGSVAEVVRTYAALAGFPLLVPRYYLGYVSGGMMYSMVDEPVRAADNIVNFLDRCRDTDIPVSAHQMSSGYTVSETPPKTRNVFTWNRHRFPDPEAFTRECHRRGVRILANIKPYVLANHPDYDKLSEAGAFFRDPLTGKTAVARLWSAGGGESGEGSHIDFTSKAGYEWWYNGCRALKEVGIDAMWNDNNEYNIPNDSWECALDLPAAVEPAIRANAPADGDSRIGLWGRAAHTELMGRSSWQACVDAEPDARPMVLTRSATAGTMKYACASWSGDNVTSWEGMRGSNALALNAGVSLIQCYGHDIGGFEGPQPTAEHLVRWVQMGAHSPRFAINCYKTSPQDNLVGEVIEPWQYPDATGLVRGAIKRRYELLPYIYSQSVRSHLTAVPPQRWTGWGYEGDGNVWTKEVMAGETQYWLGDALLIAGVFEPAQRHVQVYLPCSNDTSPPDKNGDVVRFSNQDVTPTTRFGFVDTKAQNGHPFLPSGAWHKIDATLDINGDQDKQLLPNHIPVLARVGSAVPVGKNCHTTSSPSQNPDFPHEAKDDWRGVEIFPPSADHLWPPHRDGNDGSDNYHAQAWLKEAGVSSPCKAVFETTWYEDDGMSAAHIADVQRCTITLEYTVSIGSDKREAEGDVIEVRCTVKGSGTREKGGSGLEWQPLWLGKGIDVVLPLGVKTKVTGGSNVTENRSSSAAYATVGRNIWNIPVTKEWTI</sequence>
<comment type="caution">
    <text evidence="9">The sequence shown here is derived from an EMBL/GenBank/DDBJ whole genome shotgun (WGS) entry which is preliminary data.</text>
</comment>
<evidence type="ECO:0000256" key="3">
    <source>
        <dbReference type="ARBA" id="ARBA00012741"/>
    </source>
</evidence>
<dbReference type="Pfam" id="PF13802">
    <property type="entry name" value="Gal_mutarotas_2"/>
    <property type="match status" value="1"/>
</dbReference>
<dbReference type="PANTHER" id="PTHR22762:SF165">
    <property type="entry name" value="PUTATIVE (AFU_ORTHOLOGUE AFUA_1G06560)-RELATED"/>
    <property type="match status" value="1"/>
</dbReference>
<dbReference type="EC" id="3.2.1.20" evidence="3"/>
<feature type="domain" description="Glycoside hydrolase family 31 N-terminal" evidence="7">
    <location>
        <begin position="37"/>
        <end position="191"/>
    </location>
</feature>
<evidence type="ECO:0000259" key="7">
    <source>
        <dbReference type="Pfam" id="PF13802"/>
    </source>
</evidence>
<name>A0ABR3WTT9_9PEZI</name>
<dbReference type="Gene3D" id="3.20.20.80">
    <property type="entry name" value="Glycosidases"/>
    <property type="match status" value="1"/>
</dbReference>
<dbReference type="InterPro" id="IPR048395">
    <property type="entry name" value="Glyco_hydro_31_C"/>
</dbReference>
<dbReference type="Proteomes" id="UP001583177">
    <property type="component" value="Unassembled WGS sequence"/>
</dbReference>
<evidence type="ECO:0000313" key="10">
    <source>
        <dbReference type="Proteomes" id="UP001583177"/>
    </source>
</evidence>
<dbReference type="InterPro" id="IPR017853">
    <property type="entry name" value="GH"/>
</dbReference>
<dbReference type="InterPro" id="IPR011013">
    <property type="entry name" value="Gal_mutarotase_sf_dom"/>
</dbReference>
<evidence type="ECO:0000256" key="5">
    <source>
        <dbReference type="SAM" id="MobiDB-lite"/>
    </source>
</evidence>
<feature type="region of interest" description="Disordered" evidence="5">
    <location>
        <begin position="63"/>
        <end position="85"/>
    </location>
</feature>
<comment type="similarity">
    <text evidence="2 4">Belongs to the glycosyl hydrolase 31 family.</text>
</comment>
<keyword evidence="4" id="KW-0378">Hydrolase</keyword>
<dbReference type="Pfam" id="PF21365">
    <property type="entry name" value="Glyco_hydro_31_3rd"/>
    <property type="match status" value="1"/>
</dbReference>
<proteinExistence type="inferred from homology"/>
<gene>
    <name evidence="9" type="ORF">Daus18300_006538</name>
</gene>
<comment type="catalytic activity">
    <reaction evidence="1">
        <text>Hydrolysis of terminal, non-reducing (1-&gt;4)-linked alpha-D-glucose residues with release of alpha-D-glucose.</text>
        <dbReference type="EC" id="3.2.1.20"/>
    </reaction>
</comment>
<dbReference type="SUPFAM" id="SSF51445">
    <property type="entry name" value="(Trans)glycosidases"/>
    <property type="match status" value="1"/>
</dbReference>
<accession>A0ABR3WTT9</accession>
<dbReference type="SUPFAM" id="SSF74650">
    <property type="entry name" value="Galactose mutarotase-like"/>
    <property type="match status" value="1"/>
</dbReference>
<feature type="domain" description="Glycoside hydrolase family 31 TIM barrel" evidence="6">
    <location>
        <begin position="265"/>
        <end position="626"/>
    </location>
</feature>
<evidence type="ECO:0000256" key="1">
    <source>
        <dbReference type="ARBA" id="ARBA00001657"/>
    </source>
</evidence>
<dbReference type="InterPro" id="IPR000322">
    <property type="entry name" value="Glyco_hydro_31_TIM"/>
</dbReference>
<reference evidence="9 10" key="1">
    <citation type="journal article" date="2024" name="IMA Fungus">
        <title>IMA Genome - F19 : A genome assembly and annotation guide to empower mycologists, including annotated draft genome sequences of Ceratocystis pirilliformis, Diaporthe australafricana, Fusarium ophioides, Paecilomyces lecythidis, and Sporothrix stenoceras.</title>
        <authorList>
            <person name="Aylward J."/>
            <person name="Wilson A.M."/>
            <person name="Visagie C.M."/>
            <person name="Spraker J."/>
            <person name="Barnes I."/>
            <person name="Buitendag C."/>
            <person name="Ceriani C."/>
            <person name="Del Mar Angel L."/>
            <person name="du Plessis D."/>
            <person name="Fuchs T."/>
            <person name="Gasser K."/>
            <person name="Kramer D."/>
            <person name="Li W."/>
            <person name="Munsamy K."/>
            <person name="Piso A."/>
            <person name="Price J.L."/>
            <person name="Sonnekus B."/>
            <person name="Thomas C."/>
            <person name="van der Nest A."/>
            <person name="van Dijk A."/>
            <person name="van Heerden A."/>
            <person name="van Vuuren N."/>
            <person name="Yilmaz N."/>
            <person name="Duong T.A."/>
            <person name="van der Merwe N.A."/>
            <person name="Wingfield M.J."/>
            <person name="Wingfield B.D."/>
        </authorList>
    </citation>
    <scope>NUCLEOTIDE SEQUENCE [LARGE SCALE GENOMIC DNA]</scope>
    <source>
        <strain evidence="9 10">CMW 18300</strain>
    </source>
</reference>
<evidence type="ECO:0000313" key="9">
    <source>
        <dbReference type="EMBL" id="KAL1866835.1"/>
    </source>
</evidence>
<evidence type="ECO:0000256" key="2">
    <source>
        <dbReference type="ARBA" id="ARBA00007806"/>
    </source>
</evidence>
<dbReference type="InterPro" id="IPR025887">
    <property type="entry name" value="Glyco_hydro_31_N_dom"/>
</dbReference>
<feature type="domain" description="Glycosyl hydrolase family 31 C-terminal" evidence="8">
    <location>
        <begin position="636"/>
        <end position="687"/>
    </location>
</feature>
<feature type="compositionally biased region" description="Low complexity" evidence="5">
    <location>
        <begin position="71"/>
        <end position="85"/>
    </location>
</feature>
<evidence type="ECO:0000259" key="6">
    <source>
        <dbReference type="Pfam" id="PF01055"/>
    </source>
</evidence>
<protein>
    <recommendedName>
        <fullName evidence="3">alpha-glucosidase</fullName>
        <ecNumber evidence="3">3.2.1.20</ecNumber>
    </recommendedName>
</protein>
<keyword evidence="10" id="KW-1185">Reference proteome</keyword>
<organism evidence="9 10">
    <name type="scientific">Diaporthe australafricana</name>
    <dbReference type="NCBI Taxonomy" id="127596"/>
    <lineage>
        <taxon>Eukaryota</taxon>
        <taxon>Fungi</taxon>
        <taxon>Dikarya</taxon>
        <taxon>Ascomycota</taxon>
        <taxon>Pezizomycotina</taxon>
        <taxon>Sordariomycetes</taxon>
        <taxon>Sordariomycetidae</taxon>
        <taxon>Diaporthales</taxon>
        <taxon>Diaporthaceae</taxon>
        <taxon>Diaporthe</taxon>
    </lineage>
</organism>
<dbReference type="Gene3D" id="2.60.40.1760">
    <property type="entry name" value="glycosyl hydrolase (family 31)"/>
    <property type="match status" value="1"/>
</dbReference>
<dbReference type="EMBL" id="JAWRVE010000053">
    <property type="protein sequence ID" value="KAL1866835.1"/>
    <property type="molecule type" value="Genomic_DNA"/>
</dbReference>
<dbReference type="PANTHER" id="PTHR22762">
    <property type="entry name" value="ALPHA-GLUCOSIDASE"/>
    <property type="match status" value="1"/>
</dbReference>
<dbReference type="Pfam" id="PF01055">
    <property type="entry name" value="Glyco_hydro_31_2nd"/>
    <property type="match status" value="1"/>
</dbReference>
<keyword evidence="4" id="KW-0326">Glycosidase</keyword>
<evidence type="ECO:0000256" key="4">
    <source>
        <dbReference type="RuleBase" id="RU361185"/>
    </source>
</evidence>
<evidence type="ECO:0000259" key="8">
    <source>
        <dbReference type="Pfam" id="PF21365"/>
    </source>
</evidence>